<name>A0A2G8K9A2_STIJA</name>
<evidence type="ECO:0000256" key="5">
    <source>
        <dbReference type="ARBA" id="ARBA00023159"/>
    </source>
</evidence>
<sequence length="129" mass="14520">MPGMLVMADDGESERDLNNRTKVSGMSLGGKVRKQGGRKGKRASKAIDQKTKLERSRQSARECRARKKEKYQLLEEMVEGKEKDVLDLRKQLESLKKQLSNGVLPKPEDILPVVKVQPSEDQVDSEKNG</sequence>
<dbReference type="PANTHER" id="PTHR21051:SF4">
    <property type="entry name" value="CAMP-RESPONSIVE ELEMENT-BINDING PROTEIN-LIKE 2"/>
    <property type="match status" value="1"/>
</dbReference>
<dbReference type="OrthoDB" id="5984119at2759"/>
<dbReference type="AlphaFoldDB" id="A0A2G8K9A2"/>
<dbReference type="InterPro" id="IPR046347">
    <property type="entry name" value="bZIP_sf"/>
</dbReference>
<comment type="caution">
    <text evidence="10">The sequence shown here is derived from an EMBL/GenBank/DDBJ whole genome shotgun (WGS) entry which is preliminary data.</text>
</comment>
<dbReference type="Gene3D" id="1.20.5.170">
    <property type="match status" value="1"/>
</dbReference>
<proteinExistence type="inferred from homology"/>
<evidence type="ECO:0000256" key="8">
    <source>
        <dbReference type="SAM" id="MobiDB-lite"/>
    </source>
</evidence>
<evidence type="ECO:0000256" key="6">
    <source>
        <dbReference type="ARBA" id="ARBA00023163"/>
    </source>
</evidence>
<dbReference type="EMBL" id="MRZV01000767">
    <property type="protein sequence ID" value="PIK44591.1"/>
    <property type="molecule type" value="Genomic_DNA"/>
</dbReference>
<comment type="similarity">
    <text evidence="2">Belongs to the bZIP family. ATF subfamily.</text>
</comment>
<accession>A0A2G8K9A2</accession>
<evidence type="ECO:0000256" key="7">
    <source>
        <dbReference type="ARBA" id="ARBA00023242"/>
    </source>
</evidence>
<dbReference type="InterPro" id="IPR039250">
    <property type="entry name" value="CREBL2/REPTOR-BP"/>
</dbReference>
<comment type="subcellular location">
    <subcellularLocation>
        <location evidence="1">Nucleus</location>
    </subcellularLocation>
</comment>
<dbReference type="GO" id="GO:0003700">
    <property type="term" value="F:DNA-binding transcription factor activity"/>
    <property type="evidence" value="ECO:0007669"/>
    <property type="project" value="InterPro"/>
</dbReference>
<feature type="domain" description="BZIP" evidence="9">
    <location>
        <begin position="46"/>
        <end position="100"/>
    </location>
</feature>
<evidence type="ECO:0000256" key="3">
    <source>
        <dbReference type="ARBA" id="ARBA00023015"/>
    </source>
</evidence>
<feature type="compositionally biased region" description="Basic and acidic residues" evidence="8">
    <location>
        <begin position="45"/>
        <end position="63"/>
    </location>
</feature>
<feature type="region of interest" description="Disordered" evidence="8">
    <location>
        <begin position="1"/>
        <end position="66"/>
    </location>
</feature>
<evidence type="ECO:0000256" key="1">
    <source>
        <dbReference type="ARBA" id="ARBA00004123"/>
    </source>
</evidence>
<keyword evidence="5" id="KW-0010">Activator</keyword>
<keyword evidence="7" id="KW-0539">Nucleus</keyword>
<keyword evidence="3" id="KW-0805">Transcription regulation</keyword>
<dbReference type="STRING" id="307972.A0A2G8K9A2"/>
<evidence type="ECO:0000313" key="11">
    <source>
        <dbReference type="Proteomes" id="UP000230750"/>
    </source>
</evidence>
<dbReference type="SUPFAM" id="SSF57959">
    <property type="entry name" value="Leucine zipper domain"/>
    <property type="match status" value="1"/>
</dbReference>
<dbReference type="PROSITE" id="PS50217">
    <property type="entry name" value="BZIP"/>
    <property type="match status" value="1"/>
</dbReference>
<reference evidence="10 11" key="1">
    <citation type="journal article" date="2017" name="PLoS Biol.">
        <title>The sea cucumber genome provides insights into morphological evolution and visceral regeneration.</title>
        <authorList>
            <person name="Zhang X."/>
            <person name="Sun L."/>
            <person name="Yuan J."/>
            <person name="Sun Y."/>
            <person name="Gao Y."/>
            <person name="Zhang L."/>
            <person name="Li S."/>
            <person name="Dai H."/>
            <person name="Hamel J.F."/>
            <person name="Liu C."/>
            <person name="Yu Y."/>
            <person name="Liu S."/>
            <person name="Lin W."/>
            <person name="Guo K."/>
            <person name="Jin S."/>
            <person name="Xu P."/>
            <person name="Storey K.B."/>
            <person name="Huan P."/>
            <person name="Zhang T."/>
            <person name="Zhou Y."/>
            <person name="Zhang J."/>
            <person name="Lin C."/>
            <person name="Li X."/>
            <person name="Xing L."/>
            <person name="Huo D."/>
            <person name="Sun M."/>
            <person name="Wang L."/>
            <person name="Mercier A."/>
            <person name="Li F."/>
            <person name="Yang H."/>
            <person name="Xiang J."/>
        </authorList>
    </citation>
    <scope>NUCLEOTIDE SEQUENCE [LARGE SCALE GENOMIC DNA]</scope>
    <source>
        <strain evidence="10">Shaxun</strain>
        <tissue evidence="10">Muscle</tissue>
    </source>
</reference>
<gene>
    <name evidence="10" type="ORF">BSL78_18551</name>
</gene>
<dbReference type="GO" id="GO:0003677">
    <property type="term" value="F:DNA binding"/>
    <property type="evidence" value="ECO:0007669"/>
    <property type="project" value="UniProtKB-KW"/>
</dbReference>
<protein>
    <submittedName>
        <fullName evidence="10">Putative cAMP-responsive element-binding protein-like 2-like</fullName>
    </submittedName>
</protein>
<feature type="compositionally biased region" description="Basic residues" evidence="8">
    <location>
        <begin position="31"/>
        <end position="44"/>
    </location>
</feature>
<evidence type="ECO:0000313" key="10">
    <source>
        <dbReference type="EMBL" id="PIK44591.1"/>
    </source>
</evidence>
<organism evidence="10 11">
    <name type="scientific">Stichopus japonicus</name>
    <name type="common">Sea cucumber</name>
    <dbReference type="NCBI Taxonomy" id="307972"/>
    <lineage>
        <taxon>Eukaryota</taxon>
        <taxon>Metazoa</taxon>
        <taxon>Echinodermata</taxon>
        <taxon>Eleutherozoa</taxon>
        <taxon>Echinozoa</taxon>
        <taxon>Holothuroidea</taxon>
        <taxon>Aspidochirotacea</taxon>
        <taxon>Aspidochirotida</taxon>
        <taxon>Stichopodidae</taxon>
        <taxon>Apostichopus</taxon>
    </lineage>
</organism>
<evidence type="ECO:0000259" key="9">
    <source>
        <dbReference type="PROSITE" id="PS50217"/>
    </source>
</evidence>
<keyword evidence="6" id="KW-0804">Transcription</keyword>
<keyword evidence="4" id="KW-0238">DNA-binding</keyword>
<feature type="region of interest" description="Disordered" evidence="8">
    <location>
        <begin position="110"/>
        <end position="129"/>
    </location>
</feature>
<dbReference type="GO" id="GO:0005634">
    <property type="term" value="C:nucleus"/>
    <property type="evidence" value="ECO:0007669"/>
    <property type="project" value="UniProtKB-SubCell"/>
</dbReference>
<dbReference type="InterPro" id="IPR004827">
    <property type="entry name" value="bZIP"/>
</dbReference>
<evidence type="ECO:0000256" key="2">
    <source>
        <dbReference type="ARBA" id="ARBA00009050"/>
    </source>
</evidence>
<keyword evidence="11" id="KW-1185">Reference proteome</keyword>
<dbReference type="Proteomes" id="UP000230750">
    <property type="component" value="Unassembled WGS sequence"/>
</dbReference>
<evidence type="ECO:0000256" key="4">
    <source>
        <dbReference type="ARBA" id="ARBA00023125"/>
    </source>
</evidence>
<dbReference type="PANTHER" id="PTHR21051">
    <property type="entry name" value="CAMP-RESPONSIVE ELEMENT-BINDING PROTEIN-LIKE 2"/>
    <property type="match status" value="1"/>
</dbReference>